<evidence type="ECO:0000313" key="7">
    <source>
        <dbReference type="EMBL" id="MBW8200621.1"/>
    </source>
</evidence>
<comment type="similarity">
    <text evidence="2">Belongs to the glycosyl hydrolase 33 family.</text>
</comment>
<evidence type="ECO:0000256" key="3">
    <source>
        <dbReference type="ARBA" id="ARBA00012733"/>
    </source>
</evidence>
<dbReference type="Pfam" id="PF13859">
    <property type="entry name" value="BNR_3"/>
    <property type="match status" value="1"/>
</dbReference>
<dbReference type="EC" id="3.2.1.18" evidence="3"/>
<dbReference type="Proteomes" id="UP001196136">
    <property type="component" value="Unassembled WGS sequence"/>
</dbReference>
<dbReference type="PANTHER" id="PTHR10628:SF30">
    <property type="entry name" value="EXO-ALPHA-SIALIDASE"/>
    <property type="match status" value="1"/>
</dbReference>
<dbReference type="Gene3D" id="2.60.40.1290">
    <property type="match status" value="2"/>
</dbReference>
<feature type="domain" description="Sialidase" evidence="5">
    <location>
        <begin position="189"/>
        <end position="461"/>
    </location>
</feature>
<dbReference type="PANTHER" id="PTHR10628">
    <property type="entry name" value="SIALIDASE"/>
    <property type="match status" value="1"/>
</dbReference>
<proteinExistence type="inferred from homology"/>
<dbReference type="InterPro" id="IPR011040">
    <property type="entry name" value="Sialidase"/>
</dbReference>
<evidence type="ECO:0000313" key="8">
    <source>
        <dbReference type="Proteomes" id="UP001196136"/>
    </source>
</evidence>
<dbReference type="InterPro" id="IPR008377">
    <property type="entry name" value="Sialidase_trypan"/>
</dbReference>
<evidence type="ECO:0000259" key="5">
    <source>
        <dbReference type="Pfam" id="PF13859"/>
    </source>
</evidence>
<dbReference type="InterPro" id="IPR026856">
    <property type="entry name" value="Sialidase_fam"/>
</dbReference>
<dbReference type="SUPFAM" id="SSF50939">
    <property type="entry name" value="Sialidases"/>
    <property type="match status" value="1"/>
</dbReference>
<evidence type="ECO:0000256" key="4">
    <source>
        <dbReference type="ARBA" id="ARBA00022737"/>
    </source>
</evidence>
<comment type="catalytic activity">
    <reaction evidence="1">
        <text>Hydrolysis of alpha-(2-&gt;3)-, alpha-(2-&gt;6)-, alpha-(2-&gt;8)- glycosidic linkages of terminal sialic acid residues in oligosaccharides, glycoproteins, glycolipids, colominic acid and synthetic substrates.</text>
        <dbReference type="EC" id="3.2.1.18"/>
    </reaction>
</comment>
<dbReference type="PROSITE" id="PS51257">
    <property type="entry name" value="PROKAR_LIPOPROTEIN"/>
    <property type="match status" value="1"/>
</dbReference>
<dbReference type="PRINTS" id="PR01803">
    <property type="entry name" value="TCSIALIDASE"/>
</dbReference>
<dbReference type="RefSeq" id="WP_220114102.1">
    <property type="nucleotide sequence ID" value="NZ_JAHZSV010000015.1"/>
</dbReference>
<feature type="domain" description="Sialidase N-terminal" evidence="6">
    <location>
        <begin position="33"/>
        <end position="147"/>
    </location>
</feature>
<dbReference type="Pfam" id="PF14873">
    <property type="entry name" value="BNR_assoc_N"/>
    <property type="match status" value="1"/>
</dbReference>
<dbReference type="InterPro" id="IPR029456">
    <property type="entry name" value="Sialidase_N"/>
</dbReference>
<dbReference type="CDD" id="cd15482">
    <property type="entry name" value="Sialidase_non-viral"/>
    <property type="match status" value="1"/>
</dbReference>
<reference evidence="7 8" key="1">
    <citation type="submission" date="2021-08" db="EMBL/GenBank/DDBJ databases">
        <title>Muricauda profundi sp. nov., a marine bacterium isolated from deep seawater of the Mariana Trench.</title>
        <authorList>
            <person name="Wei Y."/>
        </authorList>
    </citation>
    <scope>NUCLEOTIDE SEQUENCE [LARGE SCALE GENOMIC DNA]</scope>
    <source>
        <strain evidence="7 8">W52</strain>
    </source>
</reference>
<organism evidence="7 8">
    <name type="scientific">Flagellimonas abyssi</name>
    <dbReference type="NCBI Taxonomy" id="2864871"/>
    <lineage>
        <taxon>Bacteria</taxon>
        <taxon>Pseudomonadati</taxon>
        <taxon>Bacteroidota</taxon>
        <taxon>Flavobacteriia</taxon>
        <taxon>Flavobacteriales</taxon>
        <taxon>Flavobacteriaceae</taxon>
        <taxon>Flagellimonas</taxon>
    </lineage>
</organism>
<keyword evidence="4" id="KW-0677">Repeat</keyword>
<name>A0ABS7ESU2_9FLAO</name>
<dbReference type="InterPro" id="IPR036278">
    <property type="entry name" value="Sialidase_sf"/>
</dbReference>
<dbReference type="Gene3D" id="2.120.10.10">
    <property type="match status" value="1"/>
</dbReference>
<dbReference type="EMBL" id="JAHZSV010000015">
    <property type="protein sequence ID" value="MBW8200621.1"/>
    <property type="molecule type" value="Genomic_DNA"/>
</dbReference>
<accession>A0ABS7ESU2</accession>
<protein>
    <recommendedName>
        <fullName evidence="3">exo-alpha-sialidase</fullName>
        <ecNumber evidence="3">3.2.1.18</ecNumber>
    </recommendedName>
</protein>
<comment type="caution">
    <text evidence="7">The sequence shown here is derived from an EMBL/GenBank/DDBJ whole genome shotgun (WGS) entry which is preliminary data.</text>
</comment>
<sequence>MNMIDRRFGTSILGLILMLALSCGSKQNNVVDIKAQQPVLPVLIGKDQNQILKIQIQVPDSSQAISIAELKFSLEGTSDINDLSEVTLHYSTKDDFESASIVTKTSNLAPEFSLKENRSLSAGTHYFWLSTSLSSNPDLTGKIGVNLLGAILSDGSNVTPRMDDVSSAQRLGNALRQQGQDGIDTYRIPGMATTNKGTLIAVYDNRYNDPVDLQEDIDVGMSRSTDGGETWEPMKVIMDMGEYGGLPEDQNGIGDPAVLVDHKTNTIWVAALWLHGYPGKRAWNASEPGLSPDKTGQLILVNSKDDGLTWSSPINITTSTKKREWQLFFNGPGAGITMENGTLVFPAQYKDKNRIPHSTIIYSEDGGESWDVGTGAKSETTEAQVVQISEGTLMLNMRDDRNRANRKDSLNGRSVAVSGDMGETWEEHPTSRKALIEPNCMASIVAYDHPQRGKILFFSNPDSKTRRNHITIKTSFDLGMSWPEENQIELYADDTYGYSCLSIIDENHLGILYEGKKELYFQKIPLSELIGS</sequence>
<evidence type="ECO:0000259" key="6">
    <source>
        <dbReference type="Pfam" id="PF14873"/>
    </source>
</evidence>
<evidence type="ECO:0000256" key="1">
    <source>
        <dbReference type="ARBA" id="ARBA00000427"/>
    </source>
</evidence>
<evidence type="ECO:0000256" key="2">
    <source>
        <dbReference type="ARBA" id="ARBA00009348"/>
    </source>
</evidence>
<gene>
    <name evidence="7" type="ORF">K1F36_12355</name>
</gene>
<keyword evidence="8" id="KW-1185">Reference proteome</keyword>